<feature type="non-terminal residue" evidence="1">
    <location>
        <position position="58"/>
    </location>
</feature>
<evidence type="ECO:0000313" key="2">
    <source>
        <dbReference type="Proteomes" id="UP000054217"/>
    </source>
</evidence>
<dbReference type="InParanoid" id="A0A0C3JQD3"/>
<proteinExistence type="predicted"/>
<reference evidence="2" key="2">
    <citation type="submission" date="2015-01" db="EMBL/GenBank/DDBJ databases">
        <title>Evolutionary Origins and Diversification of the Mycorrhizal Mutualists.</title>
        <authorList>
            <consortium name="DOE Joint Genome Institute"/>
            <consortium name="Mycorrhizal Genomics Consortium"/>
            <person name="Kohler A."/>
            <person name="Kuo A."/>
            <person name="Nagy L.G."/>
            <person name="Floudas D."/>
            <person name="Copeland A."/>
            <person name="Barry K.W."/>
            <person name="Cichocki N."/>
            <person name="Veneault-Fourrey C."/>
            <person name="LaButti K."/>
            <person name="Lindquist E.A."/>
            <person name="Lipzen A."/>
            <person name="Lundell T."/>
            <person name="Morin E."/>
            <person name="Murat C."/>
            <person name="Riley R."/>
            <person name="Ohm R."/>
            <person name="Sun H."/>
            <person name="Tunlid A."/>
            <person name="Henrissat B."/>
            <person name="Grigoriev I.V."/>
            <person name="Hibbett D.S."/>
            <person name="Martin F."/>
        </authorList>
    </citation>
    <scope>NUCLEOTIDE SEQUENCE [LARGE SCALE GENOMIC DNA]</scope>
    <source>
        <strain evidence="2">Marx 270</strain>
    </source>
</reference>
<dbReference type="EMBL" id="KN832002">
    <property type="protein sequence ID" value="KIN99716.1"/>
    <property type="molecule type" value="Genomic_DNA"/>
</dbReference>
<dbReference type="OrthoDB" id="288590at2759"/>
<protein>
    <submittedName>
        <fullName evidence="1">Uncharacterized protein</fullName>
    </submittedName>
</protein>
<feature type="non-terminal residue" evidence="1">
    <location>
        <position position="1"/>
    </location>
</feature>
<name>A0A0C3JQD3_PISTI</name>
<gene>
    <name evidence="1" type="ORF">M404DRAFT_115000</name>
</gene>
<organism evidence="1 2">
    <name type="scientific">Pisolithus tinctorius Marx 270</name>
    <dbReference type="NCBI Taxonomy" id="870435"/>
    <lineage>
        <taxon>Eukaryota</taxon>
        <taxon>Fungi</taxon>
        <taxon>Dikarya</taxon>
        <taxon>Basidiomycota</taxon>
        <taxon>Agaricomycotina</taxon>
        <taxon>Agaricomycetes</taxon>
        <taxon>Agaricomycetidae</taxon>
        <taxon>Boletales</taxon>
        <taxon>Sclerodermatineae</taxon>
        <taxon>Pisolithaceae</taxon>
        <taxon>Pisolithus</taxon>
    </lineage>
</organism>
<reference evidence="1 2" key="1">
    <citation type="submission" date="2014-04" db="EMBL/GenBank/DDBJ databases">
        <authorList>
            <consortium name="DOE Joint Genome Institute"/>
            <person name="Kuo A."/>
            <person name="Kohler A."/>
            <person name="Costa M.D."/>
            <person name="Nagy L.G."/>
            <person name="Floudas D."/>
            <person name="Copeland A."/>
            <person name="Barry K.W."/>
            <person name="Cichocki N."/>
            <person name="Veneault-Fourrey C."/>
            <person name="LaButti K."/>
            <person name="Lindquist E.A."/>
            <person name="Lipzen A."/>
            <person name="Lundell T."/>
            <person name="Morin E."/>
            <person name="Murat C."/>
            <person name="Sun H."/>
            <person name="Tunlid A."/>
            <person name="Henrissat B."/>
            <person name="Grigoriev I.V."/>
            <person name="Hibbett D.S."/>
            <person name="Martin F."/>
            <person name="Nordberg H.P."/>
            <person name="Cantor M.N."/>
            <person name="Hua S.X."/>
        </authorList>
    </citation>
    <scope>NUCLEOTIDE SEQUENCE [LARGE SCALE GENOMIC DNA]</scope>
    <source>
        <strain evidence="1 2">Marx 270</strain>
    </source>
</reference>
<accession>A0A0C3JQD3</accession>
<sequence length="58" mass="6533">LCYKDVANLKGYGPVLDSNIDPTIRSDLHQSFKIGWEELVPDEQDERRANGGAMAREN</sequence>
<dbReference type="Proteomes" id="UP000054217">
    <property type="component" value="Unassembled WGS sequence"/>
</dbReference>
<dbReference type="STRING" id="870435.A0A0C3JQD3"/>
<dbReference type="AlphaFoldDB" id="A0A0C3JQD3"/>
<evidence type="ECO:0000313" key="1">
    <source>
        <dbReference type="EMBL" id="KIN99716.1"/>
    </source>
</evidence>
<keyword evidence="2" id="KW-1185">Reference proteome</keyword>
<dbReference type="HOGENOM" id="CLU_2984664_0_0_1"/>